<evidence type="ECO:0000313" key="3">
    <source>
        <dbReference type="Proteomes" id="UP001050691"/>
    </source>
</evidence>
<feature type="compositionally biased region" description="Basic and acidic residues" evidence="1">
    <location>
        <begin position="383"/>
        <end position="392"/>
    </location>
</feature>
<reference evidence="2" key="1">
    <citation type="submission" date="2021-10" db="EMBL/GenBank/DDBJ databases">
        <title>De novo Genome Assembly of Clathrus columnatus (Basidiomycota, Fungi) Using Illumina and Nanopore Sequence Data.</title>
        <authorList>
            <person name="Ogiso-Tanaka E."/>
            <person name="Itagaki H."/>
            <person name="Hosoya T."/>
            <person name="Hosaka K."/>
        </authorList>
    </citation>
    <scope>NUCLEOTIDE SEQUENCE</scope>
    <source>
        <strain evidence="2">MO-923</strain>
    </source>
</reference>
<gene>
    <name evidence="2" type="ORF">Clacol_004582</name>
</gene>
<dbReference type="Proteomes" id="UP001050691">
    <property type="component" value="Unassembled WGS sequence"/>
</dbReference>
<comment type="caution">
    <text evidence="2">The sequence shown here is derived from an EMBL/GenBank/DDBJ whole genome shotgun (WGS) entry which is preliminary data.</text>
</comment>
<sequence length="485" mass="54220">MPGLLVSTHKADTGWIFNLRDTSAYDADSDPELNENETTVVANKRPSHAQLLKDIDLSAREDTAVYKPNPWTIAQQNSACRPSSCASFTAPISTSKSGILSTTATTDYHSSSASFINKTCSGVSKKSVQTTLDKLFTVEKAGTSSKPTFSKARQLPFKYDNRNAFTSVTSETERQPATASFNKSAVDTNRDDSDEIKSTLSPAMSSLPEVYQDEPSRLPTLKAQNKVSSPLSSVNPVLSEQENQDLLYMHSDYPDGSWEYSVEMNDHLENDPTELLNTLDTRTASDWTRTLEHLREELLMPSSNIDQIQGHESIEPAQSLLSDYANRIPIASSIQNHSNSSHHNSHDANPLPSFSSSGRSDMNTLPQLRSTYFNNSTIQSRGSDARQTRRIDDEDPDLTWSTLPSRHRKKPVKTKTYFKNSGKFKLPFLPARMTIDTTIVASTTKNLPNGKQLTFYKPPSREQFDLDDKPVILRIRKGNRQDWKK</sequence>
<proteinExistence type="predicted"/>
<protein>
    <submittedName>
        <fullName evidence="2">Uncharacterized protein</fullName>
    </submittedName>
</protein>
<dbReference type="EMBL" id="BPWL01000005">
    <property type="protein sequence ID" value="GJJ10356.1"/>
    <property type="molecule type" value="Genomic_DNA"/>
</dbReference>
<feature type="region of interest" description="Disordered" evidence="1">
    <location>
        <begin position="335"/>
        <end position="406"/>
    </location>
</feature>
<feature type="compositionally biased region" description="Polar residues" evidence="1">
    <location>
        <begin position="167"/>
        <end position="187"/>
    </location>
</feature>
<dbReference type="AlphaFoldDB" id="A0AAV5ACY7"/>
<feature type="region of interest" description="Disordered" evidence="1">
    <location>
        <begin position="167"/>
        <end position="211"/>
    </location>
</feature>
<evidence type="ECO:0000313" key="2">
    <source>
        <dbReference type="EMBL" id="GJJ10356.1"/>
    </source>
</evidence>
<feature type="compositionally biased region" description="Basic and acidic residues" evidence="1">
    <location>
        <begin position="188"/>
        <end position="197"/>
    </location>
</feature>
<organism evidence="2 3">
    <name type="scientific">Clathrus columnatus</name>
    <dbReference type="NCBI Taxonomy" id="1419009"/>
    <lineage>
        <taxon>Eukaryota</taxon>
        <taxon>Fungi</taxon>
        <taxon>Dikarya</taxon>
        <taxon>Basidiomycota</taxon>
        <taxon>Agaricomycotina</taxon>
        <taxon>Agaricomycetes</taxon>
        <taxon>Phallomycetidae</taxon>
        <taxon>Phallales</taxon>
        <taxon>Clathraceae</taxon>
        <taxon>Clathrus</taxon>
    </lineage>
</organism>
<evidence type="ECO:0000256" key="1">
    <source>
        <dbReference type="SAM" id="MobiDB-lite"/>
    </source>
</evidence>
<keyword evidence="3" id="KW-1185">Reference proteome</keyword>
<accession>A0AAV5ACY7</accession>
<feature type="compositionally biased region" description="Polar residues" evidence="1">
    <location>
        <begin position="352"/>
        <end position="382"/>
    </location>
</feature>
<name>A0AAV5ACY7_9AGAM</name>